<keyword evidence="2" id="KW-1185">Reference proteome</keyword>
<sequence>NIDPFTLTSELAAYNALILSLINDIKSLAGDTRSENLQLARDIRIAYEHKSIIPRLQRLYERPLKNRRHLEDPDDPYLPSTYADSRAQNLRTAALQAEIDFTVGFMRDNINKASQRGDRLDSLQDKPDDLAVSAQGFRRGANKARKRMWWRDMKMRIAIIVILLLALTSIMVLYGLYYTESSGFLPPSLGIVTALIACGLAWPITAYLPECQPNSARLPSKSLEKLAHAVPQPRAEDTALRPLSQTMNDQLEEPYDPYLPHWTSNDRARSRGGARHGGVHVVEDDNIDGGELQRRVTHAGPVTGEVADATAKTETAMDDMIVGDTVEAIPYAAQFDLEDVTTSDEAASGEEEDVVGHLLRERSTPKTKTARSLITIAVVLYFNNLSEYWPNL</sequence>
<feature type="non-terminal residue" evidence="1">
    <location>
        <position position="1"/>
    </location>
</feature>
<name>A0ACC3DW83_9PEZI</name>
<evidence type="ECO:0000313" key="2">
    <source>
        <dbReference type="Proteomes" id="UP001186974"/>
    </source>
</evidence>
<protein>
    <submittedName>
        <fullName evidence="1">Uncharacterized protein</fullName>
    </submittedName>
</protein>
<organism evidence="1 2">
    <name type="scientific">Coniosporium uncinatum</name>
    <dbReference type="NCBI Taxonomy" id="93489"/>
    <lineage>
        <taxon>Eukaryota</taxon>
        <taxon>Fungi</taxon>
        <taxon>Dikarya</taxon>
        <taxon>Ascomycota</taxon>
        <taxon>Pezizomycotina</taxon>
        <taxon>Dothideomycetes</taxon>
        <taxon>Dothideomycetes incertae sedis</taxon>
        <taxon>Coniosporium</taxon>
    </lineage>
</organism>
<comment type="caution">
    <text evidence="1">The sequence shown here is derived from an EMBL/GenBank/DDBJ whole genome shotgun (WGS) entry which is preliminary data.</text>
</comment>
<proteinExistence type="predicted"/>
<reference evidence="1" key="1">
    <citation type="submission" date="2024-09" db="EMBL/GenBank/DDBJ databases">
        <title>Black Yeasts Isolated from many extreme environments.</title>
        <authorList>
            <person name="Coleine C."/>
            <person name="Stajich J.E."/>
            <person name="Selbmann L."/>
        </authorList>
    </citation>
    <scope>NUCLEOTIDE SEQUENCE</scope>
    <source>
        <strain evidence="1">CCFEE 5737</strain>
    </source>
</reference>
<dbReference type="Proteomes" id="UP001186974">
    <property type="component" value="Unassembled WGS sequence"/>
</dbReference>
<gene>
    <name evidence="1" type="ORF">LTS18_012605</name>
</gene>
<evidence type="ECO:0000313" key="1">
    <source>
        <dbReference type="EMBL" id="KAK3080842.1"/>
    </source>
</evidence>
<accession>A0ACC3DW83</accession>
<dbReference type="EMBL" id="JAWDJW010000380">
    <property type="protein sequence ID" value="KAK3080842.1"/>
    <property type="molecule type" value="Genomic_DNA"/>
</dbReference>